<keyword evidence="3" id="KW-1185">Reference proteome</keyword>
<evidence type="ECO:0000313" key="2">
    <source>
        <dbReference type="EMBL" id="MFE8703017.1"/>
    </source>
</evidence>
<dbReference type="PROSITE" id="PS50801">
    <property type="entry name" value="STAS"/>
    <property type="match status" value="1"/>
</dbReference>
<accession>A0ABW6KFR0</accession>
<sequence>MLIDILGKDDVLCASFYSDLHFETSRQIEEELAKFQLPNEIKKVIIDFSRVRFVDSSGISLLLKWIHPMTTKASVELVHVSEPVHNILKICKIDQFAAIKS</sequence>
<dbReference type="EMBL" id="JBIACK010000012">
    <property type="protein sequence ID" value="MFE8703017.1"/>
    <property type="molecule type" value="Genomic_DNA"/>
</dbReference>
<dbReference type="SUPFAM" id="SSF52091">
    <property type="entry name" value="SpoIIaa-like"/>
    <property type="match status" value="1"/>
</dbReference>
<feature type="domain" description="STAS" evidence="1">
    <location>
        <begin position="1"/>
        <end position="101"/>
    </location>
</feature>
<comment type="caution">
    <text evidence="2">The sequence shown here is derived from an EMBL/GenBank/DDBJ whole genome shotgun (WGS) entry which is preliminary data.</text>
</comment>
<evidence type="ECO:0000313" key="3">
    <source>
        <dbReference type="Proteomes" id="UP001601059"/>
    </source>
</evidence>
<organism evidence="2 3">
    <name type="scientific">Cytobacillus spartinae</name>
    <dbReference type="NCBI Taxonomy" id="3299023"/>
    <lineage>
        <taxon>Bacteria</taxon>
        <taxon>Bacillati</taxon>
        <taxon>Bacillota</taxon>
        <taxon>Bacilli</taxon>
        <taxon>Bacillales</taxon>
        <taxon>Bacillaceae</taxon>
        <taxon>Cytobacillus</taxon>
    </lineage>
</organism>
<proteinExistence type="predicted"/>
<dbReference type="InterPro" id="IPR036513">
    <property type="entry name" value="STAS_dom_sf"/>
</dbReference>
<dbReference type="Gene3D" id="3.30.750.24">
    <property type="entry name" value="STAS domain"/>
    <property type="match status" value="1"/>
</dbReference>
<dbReference type="Proteomes" id="UP001601059">
    <property type="component" value="Unassembled WGS sequence"/>
</dbReference>
<dbReference type="Pfam" id="PF01740">
    <property type="entry name" value="STAS"/>
    <property type="match status" value="1"/>
</dbReference>
<reference evidence="2 3" key="1">
    <citation type="submission" date="2024-08" db="EMBL/GenBank/DDBJ databases">
        <title>Two novel Cytobacillus novel species.</title>
        <authorList>
            <person name="Liu G."/>
        </authorList>
    </citation>
    <scope>NUCLEOTIDE SEQUENCE [LARGE SCALE GENOMIC DNA]</scope>
    <source>
        <strain evidence="2 3">FJAT-54145</strain>
    </source>
</reference>
<dbReference type="InterPro" id="IPR002645">
    <property type="entry name" value="STAS_dom"/>
</dbReference>
<name>A0ABW6KFR0_9BACI</name>
<dbReference type="CDD" id="cd07043">
    <property type="entry name" value="STAS_anti-anti-sigma_factors"/>
    <property type="match status" value="1"/>
</dbReference>
<evidence type="ECO:0000259" key="1">
    <source>
        <dbReference type="PROSITE" id="PS50801"/>
    </source>
</evidence>
<gene>
    <name evidence="2" type="ORF">ACFYKX_20620</name>
</gene>
<dbReference type="RefSeq" id="WP_389363181.1">
    <property type="nucleotide sequence ID" value="NZ_JBIACK010000012.1"/>
</dbReference>
<protein>
    <submittedName>
        <fullName evidence="2">STAS domain-containing protein</fullName>
    </submittedName>
</protein>